<dbReference type="Proteomes" id="UP001429357">
    <property type="component" value="Unassembled WGS sequence"/>
</dbReference>
<accession>A0ABV0F370</accession>
<gene>
    <name evidence="1" type="ORF">BAU18_002117</name>
</gene>
<evidence type="ECO:0000313" key="1">
    <source>
        <dbReference type="EMBL" id="MEO1782505.1"/>
    </source>
</evidence>
<organism evidence="1 2">
    <name type="scientific">Enterococcus diestrammenae</name>
    <dbReference type="NCBI Taxonomy" id="1155073"/>
    <lineage>
        <taxon>Bacteria</taxon>
        <taxon>Bacillati</taxon>
        <taxon>Bacillota</taxon>
        <taxon>Bacilli</taxon>
        <taxon>Lactobacillales</taxon>
        <taxon>Enterococcaceae</taxon>
        <taxon>Enterococcus</taxon>
    </lineage>
</organism>
<protein>
    <submittedName>
        <fullName evidence="1">Uncharacterized protein</fullName>
    </submittedName>
</protein>
<evidence type="ECO:0000313" key="2">
    <source>
        <dbReference type="Proteomes" id="UP001429357"/>
    </source>
</evidence>
<comment type="caution">
    <text evidence="1">The sequence shown here is derived from an EMBL/GenBank/DDBJ whole genome shotgun (WGS) entry which is preliminary data.</text>
</comment>
<name>A0ABV0F370_9ENTE</name>
<dbReference type="EMBL" id="MAEI02000001">
    <property type="protein sequence ID" value="MEO1782505.1"/>
    <property type="molecule type" value="Genomic_DNA"/>
</dbReference>
<reference evidence="2" key="1">
    <citation type="submission" date="2016-06" db="EMBL/GenBank/DDBJ databases">
        <title>Four novel species of enterococci isolated from chicken manure.</title>
        <authorList>
            <person name="Van Tyne D."/>
        </authorList>
    </citation>
    <scope>NUCLEOTIDE SEQUENCE [LARGE SCALE GENOMIC DNA]</scope>
    <source>
        <strain evidence="2">JM9A</strain>
    </source>
</reference>
<reference evidence="1 2" key="2">
    <citation type="submission" date="2024-02" db="EMBL/GenBank/DDBJ databases">
        <title>The Genome Sequence of Enterococcus diestrammenae JM9A.</title>
        <authorList>
            <person name="Earl A."/>
            <person name="Manson A."/>
            <person name="Gilmore M."/>
            <person name="Sanders J."/>
            <person name="Shea T."/>
            <person name="Howe W."/>
            <person name="Livny J."/>
            <person name="Cuomo C."/>
            <person name="Neafsey D."/>
            <person name="Birren B."/>
        </authorList>
    </citation>
    <scope>NUCLEOTIDE SEQUENCE [LARGE SCALE GENOMIC DNA]</scope>
    <source>
        <strain evidence="1 2">JM9A</strain>
    </source>
</reference>
<keyword evidence="2" id="KW-1185">Reference proteome</keyword>
<proteinExistence type="predicted"/>
<dbReference type="RefSeq" id="WP_161870016.1">
    <property type="nucleotide sequence ID" value="NZ_MAEI02000001.1"/>
</dbReference>
<sequence length="73" mass="7931">MNNQFKITNMVFSYESDPMKVGVNFSASFASGNSIAGKVDLTIDEFNANTEGLVGFSKMIKAKLVADFDNLEA</sequence>